<evidence type="ECO:0000313" key="1">
    <source>
        <dbReference type="EMBL" id="RJX39717.1"/>
    </source>
</evidence>
<proteinExistence type="predicted"/>
<reference evidence="1 2" key="1">
    <citation type="submission" date="2018-09" db="EMBL/GenBank/DDBJ databases">
        <title>Paenibacillus aracenensis nov. sp. isolated from a cave in southern Spain.</title>
        <authorList>
            <person name="Jurado V."/>
            <person name="Gutierrez-Patricio S."/>
            <person name="Gonzalez-Pimentel J.L."/>
            <person name="Miller A.Z."/>
            <person name="Laiz L."/>
            <person name="Saiz-Jimenez C."/>
        </authorList>
    </citation>
    <scope>NUCLEOTIDE SEQUENCE [LARGE SCALE GENOMIC DNA]</scope>
    <source>
        <strain evidence="1 2">JCM 19203</strain>
    </source>
</reference>
<gene>
    <name evidence="1" type="ORF">D3P09_09960</name>
</gene>
<organism evidence="1 2">
    <name type="scientific">Paenibacillus pinisoli</name>
    <dbReference type="NCBI Taxonomy" id="1276110"/>
    <lineage>
        <taxon>Bacteria</taxon>
        <taxon>Bacillati</taxon>
        <taxon>Bacillota</taxon>
        <taxon>Bacilli</taxon>
        <taxon>Bacillales</taxon>
        <taxon>Paenibacillaceae</taxon>
        <taxon>Paenibacillus</taxon>
    </lineage>
</organism>
<dbReference type="Proteomes" id="UP000267798">
    <property type="component" value="Unassembled WGS sequence"/>
</dbReference>
<dbReference type="AlphaFoldDB" id="A0A3A6PFF0"/>
<accession>A0A3A6PFF0</accession>
<comment type="caution">
    <text evidence="1">The sequence shown here is derived from an EMBL/GenBank/DDBJ whole genome shotgun (WGS) entry which is preliminary data.</text>
</comment>
<keyword evidence="2" id="KW-1185">Reference proteome</keyword>
<name>A0A3A6PFF0_9BACL</name>
<evidence type="ECO:0000313" key="2">
    <source>
        <dbReference type="Proteomes" id="UP000267798"/>
    </source>
</evidence>
<dbReference type="OrthoDB" id="2579926at2"/>
<protein>
    <submittedName>
        <fullName evidence="1">Uncharacterized protein</fullName>
    </submittedName>
</protein>
<dbReference type="EMBL" id="QXQB01000002">
    <property type="protein sequence ID" value="RJX39717.1"/>
    <property type="molecule type" value="Genomic_DNA"/>
</dbReference>
<dbReference type="RefSeq" id="WP_120109423.1">
    <property type="nucleotide sequence ID" value="NZ_QXQB01000002.1"/>
</dbReference>
<sequence>MFEQEFRRFVEEQKSGAVGRRLEMLEKDLIGEEKLFREVLWPIFGSFKGFVMQYELVTLTGVTIYVDAFYEPYRIGFESEGFVAHAENISRDRFDFERSRVRTMASRGVTYYPYTWDELNKKPEACRSALYEFLGKYRTSVDGGLTLYEREVVRNALLLDRAVRIEDVCEWIGRCPDVSRSVLKSMIEKNLLKPKRSDRIRHHEYQLAERVTGLIKNLR</sequence>